<dbReference type="Proteomes" id="UP000572953">
    <property type="component" value="Unassembled WGS sequence"/>
</dbReference>
<dbReference type="AlphaFoldDB" id="A0A845S9C0"/>
<evidence type="ECO:0000313" key="3">
    <source>
        <dbReference type="Proteomes" id="UP000572953"/>
    </source>
</evidence>
<keyword evidence="2" id="KW-0396">Initiation factor</keyword>
<comment type="caution">
    <text evidence="2">The sequence shown here is derived from an EMBL/GenBank/DDBJ whole genome shotgun (WGS) entry which is preliminary data.</text>
</comment>
<proteinExistence type="predicted"/>
<evidence type="ECO:0000259" key="1">
    <source>
        <dbReference type="Pfam" id="PF04760"/>
    </source>
</evidence>
<keyword evidence="2" id="KW-0648">Protein biosynthesis</keyword>
<evidence type="ECO:0000313" key="2">
    <source>
        <dbReference type="EMBL" id="NCU63127.1"/>
    </source>
</evidence>
<reference evidence="2 3" key="1">
    <citation type="submission" date="2018-10" db="EMBL/GenBank/DDBJ databases">
        <title>Iterative Subtractive Binning of Freshwater Chronoseries Metagenomes Recovers Nearly Complete Genomes from over Four Hundred Novel Species.</title>
        <authorList>
            <person name="Rodriguez-R L.M."/>
            <person name="Tsementzi D."/>
            <person name="Luo C."/>
            <person name="Konstantinidis K.T."/>
        </authorList>
    </citation>
    <scope>NUCLEOTIDE SEQUENCE [LARGE SCALE GENOMIC DNA]</scope>
    <source>
        <strain evidence="2">WB7_2B_003</strain>
    </source>
</reference>
<sequence length="226" mass="25470">MDVKDKKKKLTLKNFSGGAAAISSYAKGSGNKSVLVEKKKNRSIDINQSVEKPKISLAPEDIVKAKTLTKEDTAKAQKSAQEWARKKIQEELEIDNSKKLIKKTHGKKREYKLTLSKALTDADEDEKTRSLASFKRAREKEKKLVQENDDSAVEVKKVSREISVPNLITIQELANRMAEKASAIIKFLFEKNVKVTINHTIDRDTAEYIVGSFGHKVVKDNQIDDE</sequence>
<dbReference type="Pfam" id="PF04760">
    <property type="entry name" value="IF2_N"/>
    <property type="match status" value="1"/>
</dbReference>
<feature type="domain" description="Translation initiation factor IF-2 N-terminal" evidence="1">
    <location>
        <begin position="167"/>
        <end position="216"/>
    </location>
</feature>
<name>A0A845S9C0_9PROT</name>
<organism evidence="2 3">
    <name type="scientific">Candidatus Fonsibacter lacus</name>
    <dbReference type="NCBI Taxonomy" id="2576439"/>
    <lineage>
        <taxon>Bacteria</taxon>
        <taxon>Pseudomonadati</taxon>
        <taxon>Pseudomonadota</taxon>
        <taxon>Alphaproteobacteria</taxon>
        <taxon>Candidatus Pelagibacterales</taxon>
        <taxon>Candidatus Pelagibacterales incertae sedis</taxon>
        <taxon>Candidatus Fonsibacter</taxon>
    </lineage>
</organism>
<dbReference type="InterPro" id="IPR006847">
    <property type="entry name" value="IF2_N"/>
</dbReference>
<feature type="non-terminal residue" evidence="2">
    <location>
        <position position="226"/>
    </location>
</feature>
<dbReference type="GO" id="GO:0003743">
    <property type="term" value="F:translation initiation factor activity"/>
    <property type="evidence" value="ECO:0007669"/>
    <property type="project" value="UniProtKB-KW"/>
</dbReference>
<dbReference type="EMBL" id="RGGN01000126">
    <property type="protein sequence ID" value="NCU63127.1"/>
    <property type="molecule type" value="Genomic_DNA"/>
</dbReference>
<accession>A0A845S9C0</accession>
<gene>
    <name evidence="2" type="ORF">EBV78_03445</name>
</gene>
<protein>
    <submittedName>
        <fullName evidence="2">Translation initiation factor IF-2</fullName>
    </submittedName>
</protein>